<dbReference type="NCBIfam" id="TIGR01614">
    <property type="entry name" value="PME_inhib"/>
    <property type="match status" value="1"/>
</dbReference>
<comment type="similarity">
    <text evidence="3">In the N-terminal section; belongs to the PMEI family.</text>
</comment>
<dbReference type="EC" id="3.1.1.11" evidence="5 16"/>
<comment type="subcellular location">
    <subcellularLocation>
        <location evidence="1 16">Secreted</location>
        <location evidence="1 16">Cell wall</location>
    </subcellularLocation>
</comment>
<dbReference type="InterPro" id="IPR000070">
    <property type="entry name" value="Pectinesterase_cat"/>
</dbReference>
<dbReference type="PANTHER" id="PTHR31707">
    <property type="entry name" value="PECTINESTERASE"/>
    <property type="match status" value="1"/>
</dbReference>
<evidence type="ECO:0000256" key="10">
    <source>
        <dbReference type="ARBA" id="ARBA00023157"/>
    </source>
</evidence>
<dbReference type="GO" id="GO:0045490">
    <property type="term" value="P:pectin catabolic process"/>
    <property type="evidence" value="ECO:0007669"/>
    <property type="project" value="UniProtKB-UniRule"/>
</dbReference>
<evidence type="ECO:0000256" key="8">
    <source>
        <dbReference type="ARBA" id="ARBA00022801"/>
    </source>
</evidence>
<dbReference type="Pfam" id="PF04043">
    <property type="entry name" value="PMEI"/>
    <property type="match status" value="1"/>
</dbReference>
<feature type="region of interest" description="Disordered" evidence="17">
    <location>
        <begin position="615"/>
        <end position="678"/>
    </location>
</feature>
<accession>A0A2Z7BZG8</accession>
<name>A0A2Z7BZG8_9LAMI</name>
<dbReference type="InterPro" id="IPR035513">
    <property type="entry name" value="Invertase/methylesterase_inhib"/>
</dbReference>
<feature type="active site" evidence="15">
    <location>
        <position position="432"/>
    </location>
</feature>
<evidence type="ECO:0000256" key="4">
    <source>
        <dbReference type="ARBA" id="ARBA00007786"/>
    </source>
</evidence>
<keyword evidence="12 16" id="KW-0961">Cell wall biogenesis/degradation</keyword>
<keyword evidence="18" id="KW-0472">Membrane</keyword>
<dbReference type="InterPro" id="IPR011050">
    <property type="entry name" value="Pectin_lyase_fold/virulence"/>
</dbReference>
<proteinExistence type="inferred from homology"/>
<dbReference type="InterPro" id="IPR012334">
    <property type="entry name" value="Pectin_lyas_fold"/>
</dbReference>
<dbReference type="AlphaFoldDB" id="A0A2Z7BZG8"/>
<gene>
    <name evidence="20" type="ORF">F511_39117</name>
</gene>
<dbReference type="GO" id="GO:0030599">
    <property type="term" value="F:pectinesterase activity"/>
    <property type="evidence" value="ECO:0007669"/>
    <property type="project" value="UniProtKB-UniRule"/>
</dbReference>
<evidence type="ECO:0000256" key="9">
    <source>
        <dbReference type="ARBA" id="ARBA00023085"/>
    </source>
</evidence>
<dbReference type="UniPathway" id="UPA00545">
    <property type="reaction ID" value="UER00823"/>
</dbReference>
<feature type="domain" description="Pectinesterase inhibitor" evidence="19">
    <location>
        <begin position="71"/>
        <end position="223"/>
    </location>
</feature>
<dbReference type="SMART" id="SM00856">
    <property type="entry name" value="PMEI"/>
    <property type="match status" value="1"/>
</dbReference>
<evidence type="ECO:0000313" key="20">
    <source>
        <dbReference type="EMBL" id="KZV38998.1"/>
    </source>
</evidence>
<organism evidence="20 21">
    <name type="scientific">Dorcoceras hygrometricum</name>
    <dbReference type="NCBI Taxonomy" id="472368"/>
    <lineage>
        <taxon>Eukaryota</taxon>
        <taxon>Viridiplantae</taxon>
        <taxon>Streptophyta</taxon>
        <taxon>Embryophyta</taxon>
        <taxon>Tracheophyta</taxon>
        <taxon>Spermatophyta</taxon>
        <taxon>Magnoliopsida</taxon>
        <taxon>eudicotyledons</taxon>
        <taxon>Gunneridae</taxon>
        <taxon>Pentapetalae</taxon>
        <taxon>asterids</taxon>
        <taxon>lamiids</taxon>
        <taxon>Lamiales</taxon>
        <taxon>Gesneriaceae</taxon>
        <taxon>Didymocarpoideae</taxon>
        <taxon>Trichosporeae</taxon>
        <taxon>Loxocarpinae</taxon>
        <taxon>Dorcoceras</taxon>
    </lineage>
</organism>
<dbReference type="InterPro" id="IPR033131">
    <property type="entry name" value="Pectinesterase_Asp_AS"/>
</dbReference>
<keyword evidence="9 16" id="KW-0063">Aspartyl esterase</keyword>
<dbReference type="CDD" id="cd15798">
    <property type="entry name" value="PMEI-like_3"/>
    <property type="match status" value="1"/>
</dbReference>
<reference evidence="20 21" key="1">
    <citation type="journal article" date="2015" name="Proc. Natl. Acad. Sci. U.S.A.">
        <title>The resurrection genome of Boea hygrometrica: A blueprint for survival of dehydration.</title>
        <authorList>
            <person name="Xiao L."/>
            <person name="Yang G."/>
            <person name="Zhang L."/>
            <person name="Yang X."/>
            <person name="Zhao S."/>
            <person name="Ji Z."/>
            <person name="Zhou Q."/>
            <person name="Hu M."/>
            <person name="Wang Y."/>
            <person name="Chen M."/>
            <person name="Xu Y."/>
            <person name="Jin H."/>
            <person name="Xiao X."/>
            <person name="Hu G."/>
            <person name="Bao F."/>
            <person name="Hu Y."/>
            <person name="Wan P."/>
            <person name="Li L."/>
            <person name="Deng X."/>
            <person name="Kuang T."/>
            <person name="Xiang C."/>
            <person name="Zhu J.K."/>
            <person name="Oliver M.J."/>
            <person name="He Y."/>
        </authorList>
    </citation>
    <scope>NUCLEOTIDE SEQUENCE [LARGE SCALE GENOMIC DNA]</scope>
    <source>
        <strain evidence="21">cv. XS01</strain>
    </source>
</reference>
<keyword evidence="10" id="KW-1015">Disulfide bond</keyword>
<feature type="transmembrane region" description="Helical" evidence="18">
    <location>
        <begin position="38"/>
        <end position="60"/>
    </location>
</feature>
<evidence type="ECO:0000256" key="17">
    <source>
        <dbReference type="SAM" id="MobiDB-lite"/>
    </source>
</evidence>
<dbReference type="SUPFAM" id="SSF101148">
    <property type="entry name" value="Plant invertase/pectin methylesterase inhibitor"/>
    <property type="match status" value="1"/>
</dbReference>
<dbReference type="InterPro" id="IPR018040">
    <property type="entry name" value="Pectinesterase_Tyr_AS"/>
</dbReference>
<dbReference type="PROSITE" id="PS00503">
    <property type="entry name" value="PECTINESTERASE_2"/>
    <property type="match status" value="1"/>
</dbReference>
<protein>
    <recommendedName>
        <fullName evidence="5 16">Pectinesterase</fullName>
        <ecNumber evidence="5 16">3.1.1.11</ecNumber>
    </recommendedName>
</protein>
<feature type="compositionally biased region" description="Low complexity" evidence="17">
    <location>
        <begin position="654"/>
        <end position="664"/>
    </location>
</feature>
<dbReference type="Pfam" id="PF01095">
    <property type="entry name" value="Pectinesterase"/>
    <property type="match status" value="1"/>
</dbReference>
<dbReference type="InterPro" id="IPR006501">
    <property type="entry name" value="Pectinesterase_inhib_dom"/>
</dbReference>
<sequence>MLHTRIEPVKSEKVALLRFHRFRDIVIVQYGRRSEKKIAVISVCSLILVAMVVALTIGYGDAEKSEVQVSSSQKAIQTICQSTDYQEACVRSLESAGNNTSDPRKLIEIGFEAAIKYINEAAENSTLLEELESDPRAKTALQNCRELADRAVNDLRRSYKRFDDLDFINVDDVLDDLKVWLSGAITYQETCLDGFEDVPGESGQKMREFLTQSMQMSSNGLAMVVDISSVLDSMGVQGFSTSASRRLLSEELPVLGHGEELPDWLDYNGRKLLSASVNEIKPDLVVAKDGSGKYNTINEALEDVPKNSDKRFVLYIKQGVYVENVKINGSMTNLMLVGDGQTKTKITGNLNFIDGTSTYHTATVAVQGDNFIAKDIGFENSAGPEKHQAVALRVSADKVIFYRCQMDGYQDTLYAHTYRQFYRDCVISGTIDFIFGDSAAVFQGCTLLVRKPLDNQQNIVTAQGRKDLRQPTGLVLQNCSFVADAAYFPYRHKLKSYLGRPWKEYSRTIIMESFLDDLIQPEGWLPWNEDFALKTLFYTEFNNRGPGADKSHRVTWTGVKELPAERIRRFTASKFIEGNKWVKKTKVPYAPEFIFPLPKEDDYVKYSKVTPEEVKDLGKKKHDKSSYVSRSDPSPSPKKESHHHSGSVPQSSIAAPPMADSYPAAPAPSPVPQPEKKPSSFLKLFYRGY</sequence>
<dbReference type="Proteomes" id="UP000250235">
    <property type="component" value="Unassembled WGS sequence"/>
</dbReference>
<evidence type="ECO:0000313" key="21">
    <source>
        <dbReference type="Proteomes" id="UP000250235"/>
    </source>
</evidence>
<evidence type="ECO:0000256" key="15">
    <source>
        <dbReference type="PROSITE-ProRule" id="PRU10040"/>
    </source>
</evidence>
<evidence type="ECO:0000256" key="5">
    <source>
        <dbReference type="ARBA" id="ARBA00013229"/>
    </source>
</evidence>
<keyword evidence="21" id="KW-1185">Reference proteome</keyword>
<comment type="function">
    <text evidence="14 16">Acts in the modification of cell walls via demethylesterification of cell wall pectin.</text>
</comment>
<evidence type="ECO:0000256" key="16">
    <source>
        <dbReference type="RuleBase" id="RU000589"/>
    </source>
</evidence>
<dbReference type="Gene3D" id="2.160.20.10">
    <property type="entry name" value="Single-stranded right-handed beta-helix, Pectin lyase-like"/>
    <property type="match status" value="1"/>
</dbReference>
<comment type="pathway">
    <text evidence="2 16">Glycan metabolism; pectin degradation; 2-dehydro-3-deoxy-D-gluconate from pectin: step 1/5.</text>
</comment>
<evidence type="ECO:0000256" key="3">
    <source>
        <dbReference type="ARBA" id="ARBA00006027"/>
    </source>
</evidence>
<dbReference type="Gene3D" id="1.20.140.40">
    <property type="entry name" value="Invertase/pectin methylesterase inhibitor family protein"/>
    <property type="match status" value="1"/>
</dbReference>
<keyword evidence="7 16" id="KW-0964">Secreted</keyword>
<dbReference type="GO" id="GO:0042545">
    <property type="term" value="P:cell wall modification"/>
    <property type="evidence" value="ECO:0007669"/>
    <property type="project" value="UniProtKB-UniRule"/>
</dbReference>
<keyword evidence="11" id="KW-0325">Glycoprotein</keyword>
<keyword evidence="18" id="KW-0812">Transmembrane</keyword>
<dbReference type="PROSITE" id="PS00800">
    <property type="entry name" value="PECTINESTERASE_1"/>
    <property type="match status" value="1"/>
</dbReference>
<keyword evidence="8 16" id="KW-0378">Hydrolase</keyword>
<evidence type="ECO:0000256" key="13">
    <source>
        <dbReference type="ARBA" id="ARBA00047928"/>
    </source>
</evidence>
<evidence type="ECO:0000256" key="12">
    <source>
        <dbReference type="ARBA" id="ARBA00023316"/>
    </source>
</evidence>
<evidence type="ECO:0000259" key="19">
    <source>
        <dbReference type="SMART" id="SM00856"/>
    </source>
</evidence>
<comment type="similarity">
    <text evidence="4">In the C-terminal section; belongs to the pectinesterase family.</text>
</comment>
<evidence type="ECO:0000256" key="6">
    <source>
        <dbReference type="ARBA" id="ARBA00022512"/>
    </source>
</evidence>
<evidence type="ECO:0000256" key="14">
    <source>
        <dbReference type="ARBA" id="ARBA00057335"/>
    </source>
</evidence>
<keyword evidence="6 16" id="KW-0134">Cell wall</keyword>
<dbReference type="FunFam" id="1.20.140.40:FF:000001">
    <property type="entry name" value="Pectinesterase"/>
    <property type="match status" value="1"/>
</dbReference>
<comment type="catalytic activity">
    <reaction evidence="13 16">
        <text>[(1-&gt;4)-alpha-D-galacturonosyl methyl ester](n) + n H2O = [(1-&gt;4)-alpha-D-galacturonosyl](n) + n methanol + n H(+)</text>
        <dbReference type="Rhea" id="RHEA:22380"/>
        <dbReference type="Rhea" id="RHEA-COMP:14570"/>
        <dbReference type="Rhea" id="RHEA-COMP:14573"/>
        <dbReference type="ChEBI" id="CHEBI:15377"/>
        <dbReference type="ChEBI" id="CHEBI:15378"/>
        <dbReference type="ChEBI" id="CHEBI:17790"/>
        <dbReference type="ChEBI" id="CHEBI:140522"/>
        <dbReference type="ChEBI" id="CHEBI:140523"/>
        <dbReference type="EC" id="3.1.1.11"/>
    </reaction>
</comment>
<dbReference type="GO" id="GO:0004857">
    <property type="term" value="F:enzyme inhibitor activity"/>
    <property type="evidence" value="ECO:0007669"/>
    <property type="project" value="InterPro"/>
</dbReference>
<keyword evidence="18" id="KW-1133">Transmembrane helix</keyword>
<dbReference type="FunFam" id="2.160.20.10:FF:000001">
    <property type="entry name" value="Pectinesterase"/>
    <property type="match status" value="1"/>
</dbReference>
<dbReference type="SUPFAM" id="SSF51126">
    <property type="entry name" value="Pectin lyase-like"/>
    <property type="match status" value="1"/>
</dbReference>
<evidence type="ECO:0000256" key="7">
    <source>
        <dbReference type="ARBA" id="ARBA00022525"/>
    </source>
</evidence>
<evidence type="ECO:0000256" key="11">
    <source>
        <dbReference type="ARBA" id="ARBA00023180"/>
    </source>
</evidence>
<dbReference type="EMBL" id="KV001365">
    <property type="protein sequence ID" value="KZV38998.1"/>
    <property type="molecule type" value="Genomic_DNA"/>
</dbReference>
<dbReference type="OrthoDB" id="2019149at2759"/>
<evidence type="ECO:0000256" key="1">
    <source>
        <dbReference type="ARBA" id="ARBA00004191"/>
    </source>
</evidence>
<evidence type="ECO:0000256" key="2">
    <source>
        <dbReference type="ARBA" id="ARBA00005184"/>
    </source>
</evidence>
<evidence type="ECO:0000256" key="18">
    <source>
        <dbReference type="SAM" id="Phobius"/>
    </source>
</evidence>